<evidence type="ECO:0000313" key="6">
    <source>
        <dbReference type="Proteomes" id="UP000642571"/>
    </source>
</evidence>
<dbReference type="RefSeq" id="WP_188654752.1">
    <property type="nucleotide sequence ID" value="NZ_BMIN01000012.1"/>
</dbReference>
<dbReference type="SUPFAM" id="SSF55811">
    <property type="entry name" value="Nudix"/>
    <property type="match status" value="1"/>
</dbReference>
<dbReference type="Pfam" id="PF00293">
    <property type="entry name" value="NUDIX"/>
    <property type="match status" value="1"/>
</dbReference>
<dbReference type="InterPro" id="IPR000086">
    <property type="entry name" value="NUDIX_hydrolase_dom"/>
</dbReference>
<evidence type="ECO:0000256" key="1">
    <source>
        <dbReference type="ARBA" id="ARBA00001946"/>
    </source>
</evidence>
<evidence type="ECO:0000256" key="3">
    <source>
        <dbReference type="RuleBase" id="RU003476"/>
    </source>
</evidence>
<comment type="caution">
    <text evidence="5">The sequence shown here is derived from an EMBL/GenBank/DDBJ whole genome shotgun (WGS) entry which is preliminary data.</text>
</comment>
<dbReference type="EMBL" id="BMIN01000012">
    <property type="protein sequence ID" value="GGD18611.1"/>
    <property type="molecule type" value="Genomic_DNA"/>
</dbReference>
<dbReference type="PRINTS" id="PR00502">
    <property type="entry name" value="NUDIXFAMILY"/>
</dbReference>
<organism evidence="5 6">
    <name type="scientific">Pontibacillus salipaludis</name>
    <dbReference type="NCBI Taxonomy" id="1697394"/>
    <lineage>
        <taxon>Bacteria</taxon>
        <taxon>Bacillati</taxon>
        <taxon>Bacillota</taxon>
        <taxon>Bacilli</taxon>
        <taxon>Bacillales</taxon>
        <taxon>Bacillaceae</taxon>
        <taxon>Pontibacillus</taxon>
    </lineage>
</organism>
<dbReference type="PROSITE" id="PS00893">
    <property type="entry name" value="NUDIX_BOX"/>
    <property type="match status" value="1"/>
</dbReference>
<dbReference type="InterPro" id="IPR015797">
    <property type="entry name" value="NUDIX_hydrolase-like_dom_sf"/>
</dbReference>
<sequence>MFYKEYREESESERHLPIRHRKAVRAVIWDAGKILLVYTNQGIYTFPGGGVEAGESDEEGVIREVAEETGYVNGLVNEKIGEVVESNPDHKNPGMVFEMISHYYNCELKNNEQIPLQLEGYERAEEYEPRWVTLEEAIEQNEAARGYGEARWLRRETYVLRELQKQLQQEGSR</sequence>
<dbReference type="PROSITE" id="PS51462">
    <property type="entry name" value="NUDIX"/>
    <property type="match status" value="1"/>
</dbReference>
<dbReference type="PANTHER" id="PTHR43046">
    <property type="entry name" value="GDP-MANNOSE MANNOSYL HYDROLASE"/>
    <property type="match status" value="1"/>
</dbReference>
<dbReference type="PANTHER" id="PTHR43046:SF15">
    <property type="entry name" value="MUTT_NUDIX FAMILY PROTEIN"/>
    <property type="match status" value="1"/>
</dbReference>
<comment type="cofactor">
    <cofactor evidence="1">
        <name>Mg(2+)</name>
        <dbReference type="ChEBI" id="CHEBI:18420"/>
    </cofactor>
</comment>
<evidence type="ECO:0000313" key="5">
    <source>
        <dbReference type="EMBL" id="GGD18611.1"/>
    </source>
</evidence>
<feature type="domain" description="Nudix hydrolase" evidence="4">
    <location>
        <begin position="19"/>
        <end position="155"/>
    </location>
</feature>
<evidence type="ECO:0000259" key="4">
    <source>
        <dbReference type="PROSITE" id="PS51462"/>
    </source>
</evidence>
<reference evidence="6" key="1">
    <citation type="journal article" date="2019" name="Int. J. Syst. Evol. Microbiol.">
        <title>The Global Catalogue of Microorganisms (GCM) 10K type strain sequencing project: providing services to taxonomists for standard genome sequencing and annotation.</title>
        <authorList>
            <consortium name="The Broad Institute Genomics Platform"/>
            <consortium name="The Broad Institute Genome Sequencing Center for Infectious Disease"/>
            <person name="Wu L."/>
            <person name="Ma J."/>
        </authorList>
    </citation>
    <scope>NUCLEOTIDE SEQUENCE [LARGE SCALE GENOMIC DNA]</scope>
    <source>
        <strain evidence="6">CGMCC 1.15353</strain>
    </source>
</reference>
<proteinExistence type="inferred from homology"/>
<dbReference type="Proteomes" id="UP000642571">
    <property type="component" value="Unassembled WGS sequence"/>
</dbReference>
<gene>
    <name evidence="5" type="ORF">GCM10011389_27910</name>
</gene>
<keyword evidence="2 3" id="KW-0378">Hydrolase</keyword>
<dbReference type="InterPro" id="IPR020084">
    <property type="entry name" value="NUDIX_hydrolase_CS"/>
</dbReference>
<comment type="similarity">
    <text evidence="3">Belongs to the Nudix hydrolase family.</text>
</comment>
<protein>
    <submittedName>
        <fullName evidence="5">DNA mismatch repair protein MutT</fullName>
    </submittedName>
</protein>
<dbReference type="Gene3D" id="3.90.79.10">
    <property type="entry name" value="Nucleoside Triphosphate Pyrophosphohydrolase"/>
    <property type="match status" value="1"/>
</dbReference>
<dbReference type="InterPro" id="IPR020476">
    <property type="entry name" value="Nudix_hydrolase"/>
</dbReference>
<accession>A0ABQ1Q845</accession>
<name>A0ABQ1Q845_9BACI</name>
<evidence type="ECO:0000256" key="2">
    <source>
        <dbReference type="ARBA" id="ARBA00022801"/>
    </source>
</evidence>
<keyword evidence="6" id="KW-1185">Reference proteome</keyword>